<proteinExistence type="predicted"/>
<feature type="compositionally biased region" description="Polar residues" evidence="1">
    <location>
        <begin position="19"/>
        <end position="28"/>
    </location>
</feature>
<feature type="region of interest" description="Disordered" evidence="1">
    <location>
        <begin position="1"/>
        <end position="167"/>
    </location>
</feature>
<evidence type="ECO:0000313" key="2">
    <source>
        <dbReference type="EMBL" id="TGO61996.1"/>
    </source>
</evidence>
<gene>
    <name evidence="2" type="ORF">BCON_0023g00560</name>
</gene>
<protein>
    <submittedName>
        <fullName evidence="2">Uncharacterized protein</fullName>
    </submittedName>
</protein>
<dbReference type="EMBL" id="PQXN01000023">
    <property type="protein sequence ID" value="TGO61996.1"/>
    <property type="molecule type" value="Genomic_DNA"/>
</dbReference>
<feature type="compositionally biased region" description="Polar residues" evidence="1">
    <location>
        <begin position="1"/>
        <end position="12"/>
    </location>
</feature>
<feature type="compositionally biased region" description="Polar residues" evidence="1">
    <location>
        <begin position="80"/>
        <end position="92"/>
    </location>
</feature>
<dbReference type="OrthoDB" id="3558309at2759"/>
<organism evidence="2 3">
    <name type="scientific">Botryotinia convoluta</name>
    <dbReference type="NCBI Taxonomy" id="54673"/>
    <lineage>
        <taxon>Eukaryota</taxon>
        <taxon>Fungi</taxon>
        <taxon>Dikarya</taxon>
        <taxon>Ascomycota</taxon>
        <taxon>Pezizomycotina</taxon>
        <taxon>Leotiomycetes</taxon>
        <taxon>Helotiales</taxon>
        <taxon>Sclerotiniaceae</taxon>
        <taxon>Botryotinia</taxon>
    </lineage>
</organism>
<feature type="compositionally biased region" description="Basic and acidic residues" evidence="1">
    <location>
        <begin position="66"/>
        <end position="79"/>
    </location>
</feature>
<comment type="caution">
    <text evidence="2">The sequence shown here is derived from an EMBL/GenBank/DDBJ whole genome shotgun (WGS) entry which is preliminary data.</text>
</comment>
<reference evidence="2 3" key="1">
    <citation type="submission" date="2017-12" db="EMBL/GenBank/DDBJ databases">
        <title>Comparative genomics of Botrytis spp.</title>
        <authorList>
            <person name="Valero-Jimenez C.A."/>
            <person name="Tapia P."/>
            <person name="Veloso J."/>
            <person name="Silva-Moreno E."/>
            <person name="Staats M."/>
            <person name="Valdes J.H."/>
            <person name="Van Kan J.A.L."/>
        </authorList>
    </citation>
    <scope>NUCLEOTIDE SEQUENCE [LARGE SCALE GENOMIC DNA]</scope>
    <source>
        <strain evidence="2 3">MUCL11595</strain>
    </source>
</reference>
<name>A0A4Z1IKR9_9HELO</name>
<keyword evidence="3" id="KW-1185">Reference proteome</keyword>
<sequence length="167" mass="18267">MSSLSYQPTPQMSYKAPQVSLSARSSPSKPVASYRQPSNSYQGGPQEPPATYIPTGGRSYKAEPQTYRKPEQTSHRDRTATSSTTYQKSGRTYPNVPKTARPVRQGSDISAGEATAAQIRRQSPARTQELSEMVPGSAGQVQQPALQRRHPQSSRRSCVNLRSCCPP</sequence>
<dbReference type="Proteomes" id="UP000297527">
    <property type="component" value="Unassembled WGS sequence"/>
</dbReference>
<feature type="compositionally biased region" description="Polar residues" evidence="1">
    <location>
        <begin position="120"/>
        <end position="130"/>
    </location>
</feature>
<evidence type="ECO:0000256" key="1">
    <source>
        <dbReference type="SAM" id="MobiDB-lite"/>
    </source>
</evidence>
<accession>A0A4Z1IKR9</accession>
<evidence type="ECO:0000313" key="3">
    <source>
        <dbReference type="Proteomes" id="UP000297527"/>
    </source>
</evidence>
<dbReference type="AlphaFoldDB" id="A0A4Z1IKR9"/>